<evidence type="ECO:0000313" key="3">
    <source>
        <dbReference type="Proteomes" id="UP000886653"/>
    </source>
</evidence>
<gene>
    <name evidence="2" type="ORF">CROQUDRAFT_108805</name>
</gene>
<proteinExistence type="predicted"/>
<evidence type="ECO:0000313" key="2">
    <source>
        <dbReference type="EMBL" id="KAG0143997.1"/>
    </source>
</evidence>
<keyword evidence="3" id="KW-1185">Reference proteome</keyword>
<accession>A0A9P6NE92</accession>
<reference evidence="2" key="1">
    <citation type="submission" date="2013-11" db="EMBL/GenBank/DDBJ databases">
        <title>Genome sequence of the fusiform rust pathogen reveals effectors for host alternation and coevolution with pine.</title>
        <authorList>
            <consortium name="DOE Joint Genome Institute"/>
            <person name="Smith K."/>
            <person name="Pendleton A."/>
            <person name="Kubisiak T."/>
            <person name="Anderson C."/>
            <person name="Salamov A."/>
            <person name="Aerts A."/>
            <person name="Riley R."/>
            <person name="Clum A."/>
            <person name="Lindquist E."/>
            <person name="Ence D."/>
            <person name="Campbell M."/>
            <person name="Kronenberg Z."/>
            <person name="Feau N."/>
            <person name="Dhillon B."/>
            <person name="Hamelin R."/>
            <person name="Burleigh J."/>
            <person name="Smith J."/>
            <person name="Yandell M."/>
            <person name="Nelson C."/>
            <person name="Grigoriev I."/>
            <person name="Davis J."/>
        </authorList>
    </citation>
    <scope>NUCLEOTIDE SEQUENCE</scope>
    <source>
        <strain evidence="2">G11</strain>
    </source>
</reference>
<sequence length="123" mass="13796">MKHETSKLKLPFNKSLLHSPEAFPAVTKFAIYRPNFTPRSDVSAYPGCAPERVPQTSFQTPEGSHQTYHIHITQSASDTFPTHEHNIALRSIDSVQTSATPVQKTERLPSIWARTVIRGSRKA</sequence>
<protein>
    <submittedName>
        <fullName evidence="2">Uncharacterized protein</fullName>
    </submittedName>
</protein>
<feature type="region of interest" description="Disordered" evidence="1">
    <location>
        <begin position="43"/>
        <end position="64"/>
    </location>
</feature>
<name>A0A9P6NE92_9BASI</name>
<dbReference type="AlphaFoldDB" id="A0A9P6NE92"/>
<dbReference type="EMBL" id="MU167305">
    <property type="protein sequence ID" value="KAG0143997.1"/>
    <property type="molecule type" value="Genomic_DNA"/>
</dbReference>
<comment type="caution">
    <text evidence="2">The sequence shown here is derived from an EMBL/GenBank/DDBJ whole genome shotgun (WGS) entry which is preliminary data.</text>
</comment>
<feature type="compositionally biased region" description="Polar residues" evidence="1">
    <location>
        <begin position="54"/>
        <end position="64"/>
    </location>
</feature>
<dbReference type="Proteomes" id="UP000886653">
    <property type="component" value="Unassembled WGS sequence"/>
</dbReference>
<organism evidence="2 3">
    <name type="scientific">Cronartium quercuum f. sp. fusiforme G11</name>
    <dbReference type="NCBI Taxonomy" id="708437"/>
    <lineage>
        <taxon>Eukaryota</taxon>
        <taxon>Fungi</taxon>
        <taxon>Dikarya</taxon>
        <taxon>Basidiomycota</taxon>
        <taxon>Pucciniomycotina</taxon>
        <taxon>Pucciniomycetes</taxon>
        <taxon>Pucciniales</taxon>
        <taxon>Coleosporiaceae</taxon>
        <taxon>Cronartium</taxon>
    </lineage>
</organism>
<evidence type="ECO:0000256" key="1">
    <source>
        <dbReference type="SAM" id="MobiDB-lite"/>
    </source>
</evidence>